<dbReference type="PROSITE" id="PS00488">
    <property type="entry name" value="PAL_HISTIDASE"/>
    <property type="match status" value="1"/>
</dbReference>
<keyword evidence="5" id="KW-1185">Reference proteome</keyword>
<accession>A0A6A5SNX9</accession>
<keyword evidence="2 4" id="KW-0456">Lyase</keyword>
<dbReference type="EMBL" id="ML976092">
    <property type="protein sequence ID" value="KAF1938927.1"/>
    <property type="molecule type" value="Genomic_DNA"/>
</dbReference>
<organism evidence="4 5">
    <name type="scientific">Clathrospora elynae</name>
    <dbReference type="NCBI Taxonomy" id="706981"/>
    <lineage>
        <taxon>Eukaryota</taxon>
        <taxon>Fungi</taxon>
        <taxon>Dikarya</taxon>
        <taxon>Ascomycota</taxon>
        <taxon>Pezizomycotina</taxon>
        <taxon>Dothideomycetes</taxon>
        <taxon>Pleosporomycetidae</taxon>
        <taxon>Pleosporales</taxon>
        <taxon>Diademaceae</taxon>
        <taxon>Clathrospora</taxon>
    </lineage>
</organism>
<dbReference type="Gene3D" id="1.10.274.20">
    <property type="entry name" value="Phenylalanine ammonia-lyase 1, domain 3"/>
    <property type="match status" value="1"/>
</dbReference>
<evidence type="ECO:0000256" key="1">
    <source>
        <dbReference type="ARBA" id="ARBA00007238"/>
    </source>
</evidence>
<dbReference type="AlphaFoldDB" id="A0A6A5SNX9"/>
<feature type="compositionally biased region" description="Polar residues" evidence="3">
    <location>
        <begin position="681"/>
        <end position="697"/>
    </location>
</feature>
<evidence type="ECO:0000313" key="4">
    <source>
        <dbReference type="EMBL" id="KAF1938927.1"/>
    </source>
</evidence>
<sequence length="752" mass="81595">MQSTTPEPTSPPRLLSQRACSHTSIVIAHWKALNHGAMSLVDGHTLTLATVAAVAKHKATARLADTDEVRRRIDKSVDTLNEHLKNGLTVYGVNTGFGGSADVRCKSHEMHALQRALLQLQHVGILPTPSSKGNLEHSTIRAGPPPLTEEWVRATMLIRANSLARGHSAVRSSTIKAILALLHQDIVPLIPSRGSISASGDLSPLSYIAGVLEGNESIYCWTGPPHCRRLVSASVALSSIKAEPVTFGPKEALGLTNGTAVSCAVGSLTLHSMHNILALSQLLTAMNVEAVLGTAGSFAPFISKVRPHTGQKQVASTILAALQGSRLATPIHGMHGHALFQDRYSLRTVPQWLGPFLEDMLLAHDQLTVEMNSTTDNPLIDSVTGEIHHGGNFQAISVTSAMEKCRLAAQAIGRMLFSQFTELVNHATNRGLPPNLSADDPSTSFTMKGVDIAMAAYMSELSFLANPVHNHVVSAEMGNQALNSLALISARYTDTAVEVLQMMCASTLYGVCQALDLRAMQRIFHTELKAQLEQGLDDTFGNRLDEEFLVKAKETVWHYVKQELDKTTAMGAAERFGRIMAGAKVPLLDVLAESVTEHPMLSRGPILRILGLQDWCLINTTQATALYRVTRDRYFLEGDATELLGRASKLLYRFVRRDLKVPMNRGMVDHPMPNISFTPETAVTNGTSINGASTNGAEQVPKTNGHVDDEAWRKKTIGHYISVIYESIKSEKIMDAVVECLEHALEECEGGL</sequence>
<dbReference type="Proteomes" id="UP000800038">
    <property type="component" value="Unassembled WGS sequence"/>
</dbReference>
<gene>
    <name evidence="4" type="ORF">EJ02DRAFT_457432</name>
</gene>
<dbReference type="InterPro" id="IPR024083">
    <property type="entry name" value="Fumarase/histidase_N"/>
</dbReference>
<dbReference type="InterPro" id="IPR022313">
    <property type="entry name" value="Phe/His_NH3-lyase_AS"/>
</dbReference>
<dbReference type="GO" id="GO:0006559">
    <property type="term" value="P:L-phenylalanine catabolic process"/>
    <property type="evidence" value="ECO:0007669"/>
    <property type="project" value="InterPro"/>
</dbReference>
<dbReference type="OrthoDB" id="10051290at2759"/>
<evidence type="ECO:0000313" key="5">
    <source>
        <dbReference type="Proteomes" id="UP000800038"/>
    </source>
</evidence>
<evidence type="ECO:0000256" key="2">
    <source>
        <dbReference type="RuleBase" id="RU003954"/>
    </source>
</evidence>
<dbReference type="Gene3D" id="1.20.200.10">
    <property type="entry name" value="Fumarase/aspartase (Central domain)"/>
    <property type="match status" value="1"/>
</dbReference>
<dbReference type="Gene3D" id="1.10.275.10">
    <property type="entry name" value="Fumarase/aspartase (N-terminal domain)"/>
    <property type="match status" value="1"/>
</dbReference>
<dbReference type="InterPro" id="IPR008948">
    <property type="entry name" value="L-Aspartase-like"/>
</dbReference>
<dbReference type="InterPro" id="IPR023144">
    <property type="entry name" value="Phe_NH3-lyase_shielding_dom_sf"/>
</dbReference>
<dbReference type="Pfam" id="PF00221">
    <property type="entry name" value="Lyase_aromatic"/>
    <property type="match status" value="1"/>
</dbReference>
<protein>
    <submittedName>
        <fullName evidence="4">Phenylalanine ammonia-lyase</fullName>
    </submittedName>
</protein>
<reference evidence="4" key="1">
    <citation type="journal article" date="2020" name="Stud. Mycol.">
        <title>101 Dothideomycetes genomes: a test case for predicting lifestyles and emergence of pathogens.</title>
        <authorList>
            <person name="Haridas S."/>
            <person name="Albert R."/>
            <person name="Binder M."/>
            <person name="Bloem J."/>
            <person name="Labutti K."/>
            <person name="Salamov A."/>
            <person name="Andreopoulos B."/>
            <person name="Baker S."/>
            <person name="Barry K."/>
            <person name="Bills G."/>
            <person name="Bluhm B."/>
            <person name="Cannon C."/>
            <person name="Castanera R."/>
            <person name="Culley D."/>
            <person name="Daum C."/>
            <person name="Ezra D."/>
            <person name="Gonzalez J."/>
            <person name="Henrissat B."/>
            <person name="Kuo A."/>
            <person name="Liang C."/>
            <person name="Lipzen A."/>
            <person name="Lutzoni F."/>
            <person name="Magnuson J."/>
            <person name="Mondo S."/>
            <person name="Nolan M."/>
            <person name="Ohm R."/>
            <person name="Pangilinan J."/>
            <person name="Park H.-J."/>
            <person name="Ramirez L."/>
            <person name="Alfaro M."/>
            <person name="Sun H."/>
            <person name="Tritt A."/>
            <person name="Yoshinaga Y."/>
            <person name="Zwiers L.-H."/>
            <person name="Turgeon B."/>
            <person name="Goodwin S."/>
            <person name="Spatafora J."/>
            <person name="Crous P."/>
            <person name="Grigoriev I."/>
        </authorList>
    </citation>
    <scope>NUCLEOTIDE SEQUENCE</scope>
    <source>
        <strain evidence="4">CBS 161.51</strain>
    </source>
</reference>
<dbReference type="NCBIfam" id="TIGR01226">
    <property type="entry name" value="phe_am_lyase"/>
    <property type="match status" value="1"/>
</dbReference>
<dbReference type="PANTHER" id="PTHR10362">
    <property type="entry name" value="HISTIDINE AMMONIA-LYASE"/>
    <property type="match status" value="1"/>
</dbReference>
<dbReference type="CDD" id="cd00332">
    <property type="entry name" value="PAL-HAL"/>
    <property type="match status" value="1"/>
</dbReference>
<name>A0A6A5SNX9_9PLEO</name>
<feature type="region of interest" description="Disordered" evidence="3">
    <location>
        <begin position="681"/>
        <end position="706"/>
    </location>
</feature>
<dbReference type="SUPFAM" id="SSF48557">
    <property type="entry name" value="L-aspartase-like"/>
    <property type="match status" value="1"/>
</dbReference>
<dbReference type="GO" id="GO:0016841">
    <property type="term" value="F:ammonia-lyase activity"/>
    <property type="evidence" value="ECO:0007669"/>
    <property type="project" value="InterPro"/>
</dbReference>
<dbReference type="InterPro" id="IPR005922">
    <property type="entry name" value="Phe_NH3-lyase"/>
</dbReference>
<evidence type="ECO:0000256" key="3">
    <source>
        <dbReference type="SAM" id="MobiDB-lite"/>
    </source>
</evidence>
<comment type="similarity">
    <text evidence="1 2">Belongs to the PAL/histidase family.</text>
</comment>
<dbReference type="InterPro" id="IPR001106">
    <property type="entry name" value="Aromatic_Lyase"/>
</dbReference>
<proteinExistence type="inferred from homology"/>
<dbReference type="GO" id="GO:0005737">
    <property type="term" value="C:cytoplasm"/>
    <property type="evidence" value="ECO:0007669"/>
    <property type="project" value="InterPro"/>
</dbReference>